<comment type="caution">
    <text evidence="1">The sequence shown here is derived from an EMBL/GenBank/DDBJ whole genome shotgun (WGS) entry which is preliminary data.</text>
</comment>
<dbReference type="EMBL" id="DVNK01000008">
    <property type="protein sequence ID" value="HIU45840.1"/>
    <property type="molecule type" value="Genomic_DNA"/>
</dbReference>
<accession>A0A9D1LQ00</accession>
<reference evidence="1" key="1">
    <citation type="submission" date="2020-10" db="EMBL/GenBank/DDBJ databases">
        <authorList>
            <person name="Gilroy R."/>
        </authorList>
    </citation>
    <scope>NUCLEOTIDE SEQUENCE</scope>
    <source>
        <strain evidence="1">ChiSxjej2B14-8506</strain>
    </source>
</reference>
<sequence length="135" mass="15320">MGYTYDQTKILDWGVDRMRLDLGDVDVENGPDSCALSDEEYEALIADTYGSGRTWKYAQLRCLQVIVARMAMMTDVHLDGLTLDMGERYERWRIMLRCKQELFKGMSAPLSSRATNNYQISKGMHDNPRAIGGVG</sequence>
<evidence type="ECO:0000313" key="1">
    <source>
        <dbReference type="EMBL" id="HIU45840.1"/>
    </source>
</evidence>
<reference evidence="1" key="2">
    <citation type="journal article" date="2021" name="PeerJ">
        <title>Extensive microbial diversity within the chicken gut microbiome revealed by metagenomics and culture.</title>
        <authorList>
            <person name="Gilroy R."/>
            <person name="Ravi A."/>
            <person name="Getino M."/>
            <person name="Pursley I."/>
            <person name="Horton D.L."/>
            <person name="Alikhan N.F."/>
            <person name="Baker D."/>
            <person name="Gharbi K."/>
            <person name="Hall N."/>
            <person name="Watson M."/>
            <person name="Adriaenssens E.M."/>
            <person name="Foster-Nyarko E."/>
            <person name="Jarju S."/>
            <person name="Secka A."/>
            <person name="Antonio M."/>
            <person name="Oren A."/>
            <person name="Chaudhuri R.R."/>
            <person name="La Ragione R."/>
            <person name="Hildebrand F."/>
            <person name="Pallen M.J."/>
        </authorList>
    </citation>
    <scope>NUCLEOTIDE SEQUENCE</scope>
    <source>
        <strain evidence="1">ChiSxjej2B14-8506</strain>
    </source>
</reference>
<dbReference type="Proteomes" id="UP000824123">
    <property type="component" value="Unassembled WGS sequence"/>
</dbReference>
<organism evidence="1 2">
    <name type="scientific">Candidatus Fimadaptatus faecigallinarum</name>
    <dbReference type="NCBI Taxonomy" id="2840814"/>
    <lineage>
        <taxon>Bacteria</taxon>
        <taxon>Bacillati</taxon>
        <taxon>Bacillota</taxon>
        <taxon>Clostridia</taxon>
        <taxon>Eubacteriales</taxon>
        <taxon>Candidatus Fimadaptatus</taxon>
    </lineage>
</organism>
<proteinExistence type="predicted"/>
<protein>
    <submittedName>
        <fullName evidence="1">Uncharacterized protein</fullName>
    </submittedName>
</protein>
<dbReference type="AlphaFoldDB" id="A0A9D1LQ00"/>
<name>A0A9D1LQ00_9FIRM</name>
<gene>
    <name evidence="1" type="ORF">IAC59_01105</name>
</gene>
<evidence type="ECO:0000313" key="2">
    <source>
        <dbReference type="Proteomes" id="UP000824123"/>
    </source>
</evidence>